<dbReference type="Pfam" id="PF04932">
    <property type="entry name" value="Wzy_C"/>
    <property type="match status" value="1"/>
</dbReference>
<protein>
    <recommendedName>
        <fullName evidence="7">O-antigen ligase-related domain-containing protein</fullName>
    </recommendedName>
</protein>
<dbReference type="PANTHER" id="PTHR37422:SF13">
    <property type="entry name" value="LIPOPOLYSACCHARIDE BIOSYNTHESIS PROTEIN PA4999-RELATED"/>
    <property type="match status" value="1"/>
</dbReference>
<name>A0A837KPA2_9BACL</name>
<feature type="transmembrane region" description="Helical" evidence="6">
    <location>
        <begin position="231"/>
        <end position="249"/>
    </location>
</feature>
<feature type="transmembrane region" description="Helical" evidence="6">
    <location>
        <begin position="183"/>
        <end position="202"/>
    </location>
</feature>
<dbReference type="GeneID" id="87585550"/>
<feature type="transmembrane region" description="Helical" evidence="6">
    <location>
        <begin position="7"/>
        <end position="27"/>
    </location>
</feature>
<evidence type="ECO:0000256" key="5">
    <source>
        <dbReference type="PROSITE-ProRule" id="PRU00339"/>
    </source>
</evidence>
<dbReference type="EMBL" id="LDCN01000003">
    <property type="protein sequence ID" value="KLH98993.1"/>
    <property type="molecule type" value="Genomic_DNA"/>
</dbReference>
<feature type="transmembrane region" description="Helical" evidence="6">
    <location>
        <begin position="299"/>
        <end position="316"/>
    </location>
</feature>
<dbReference type="InterPro" id="IPR011990">
    <property type="entry name" value="TPR-like_helical_dom_sf"/>
</dbReference>
<gene>
    <name evidence="8" type="ORF">AA984_10755</name>
</gene>
<feature type="transmembrane region" description="Helical" evidence="6">
    <location>
        <begin position="88"/>
        <end position="104"/>
    </location>
</feature>
<evidence type="ECO:0000313" key="9">
    <source>
        <dbReference type="Proteomes" id="UP000035218"/>
    </source>
</evidence>
<feature type="transmembrane region" description="Helical" evidence="6">
    <location>
        <begin position="116"/>
        <end position="140"/>
    </location>
</feature>
<feature type="domain" description="O-antigen ligase-related" evidence="7">
    <location>
        <begin position="193"/>
        <end position="408"/>
    </location>
</feature>
<evidence type="ECO:0000259" key="7">
    <source>
        <dbReference type="Pfam" id="PF04932"/>
    </source>
</evidence>
<feature type="transmembrane region" description="Helical" evidence="6">
    <location>
        <begin position="400"/>
        <end position="419"/>
    </location>
</feature>
<keyword evidence="4 6" id="KW-0472">Membrane</keyword>
<dbReference type="Proteomes" id="UP000035218">
    <property type="component" value="Unassembled WGS sequence"/>
</dbReference>
<feature type="transmembrane region" description="Helical" evidence="6">
    <location>
        <begin position="261"/>
        <end position="287"/>
    </location>
</feature>
<dbReference type="OrthoDB" id="1808577at2"/>
<dbReference type="InterPro" id="IPR051533">
    <property type="entry name" value="WaaL-like"/>
</dbReference>
<keyword evidence="2 6" id="KW-0812">Transmembrane</keyword>
<comment type="subcellular location">
    <subcellularLocation>
        <location evidence="1">Membrane</location>
        <topology evidence="1">Multi-pass membrane protein</topology>
    </subcellularLocation>
</comment>
<dbReference type="RefSeq" id="WP_047069778.1">
    <property type="nucleotide sequence ID" value="NZ_BJOL01000005.1"/>
</dbReference>
<dbReference type="GO" id="GO:0016020">
    <property type="term" value="C:membrane"/>
    <property type="evidence" value="ECO:0007669"/>
    <property type="project" value="UniProtKB-SubCell"/>
</dbReference>
<comment type="caution">
    <text evidence="8">The sequence shown here is derived from an EMBL/GenBank/DDBJ whole genome shotgun (WGS) entry which is preliminary data.</text>
</comment>
<feature type="transmembrane region" description="Helical" evidence="6">
    <location>
        <begin position="431"/>
        <end position="450"/>
    </location>
</feature>
<dbReference type="PANTHER" id="PTHR37422">
    <property type="entry name" value="TEICHURONIC ACID BIOSYNTHESIS PROTEIN TUAE"/>
    <property type="match status" value="1"/>
</dbReference>
<dbReference type="Gene3D" id="1.25.40.10">
    <property type="entry name" value="Tetratricopeptide repeat domain"/>
    <property type="match status" value="2"/>
</dbReference>
<dbReference type="PROSITE" id="PS50005">
    <property type="entry name" value="TPR"/>
    <property type="match status" value="1"/>
</dbReference>
<accession>A0A837KPA2</accession>
<evidence type="ECO:0000256" key="2">
    <source>
        <dbReference type="ARBA" id="ARBA00022692"/>
    </source>
</evidence>
<feature type="transmembrane region" description="Helical" evidence="6">
    <location>
        <begin position="492"/>
        <end position="516"/>
    </location>
</feature>
<dbReference type="InterPro" id="IPR019734">
    <property type="entry name" value="TPR_rpt"/>
</dbReference>
<dbReference type="AlphaFoldDB" id="A0A837KPA2"/>
<feature type="transmembrane region" description="Helical" evidence="6">
    <location>
        <begin position="33"/>
        <end position="51"/>
    </location>
</feature>
<evidence type="ECO:0000256" key="4">
    <source>
        <dbReference type="ARBA" id="ARBA00023136"/>
    </source>
</evidence>
<keyword evidence="5" id="KW-0802">TPR repeat</keyword>
<feature type="transmembrane region" description="Helical" evidence="6">
    <location>
        <begin position="208"/>
        <end position="224"/>
    </location>
</feature>
<feature type="transmembrane region" description="Helical" evidence="6">
    <location>
        <begin position="160"/>
        <end position="176"/>
    </location>
</feature>
<dbReference type="SUPFAM" id="SSF48452">
    <property type="entry name" value="TPR-like"/>
    <property type="match status" value="1"/>
</dbReference>
<feature type="transmembrane region" description="Helical" evidence="6">
    <location>
        <begin position="456"/>
        <end position="472"/>
    </location>
</feature>
<organism evidence="8 9">
    <name type="scientific">Brevibacillus formosus</name>
    <dbReference type="NCBI Taxonomy" id="54913"/>
    <lineage>
        <taxon>Bacteria</taxon>
        <taxon>Bacillati</taxon>
        <taxon>Bacillota</taxon>
        <taxon>Bacilli</taxon>
        <taxon>Bacillales</taxon>
        <taxon>Paenibacillaceae</taxon>
        <taxon>Brevibacillus</taxon>
    </lineage>
</organism>
<evidence type="ECO:0000256" key="1">
    <source>
        <dbReference type="ARBA" id="ARBA00004141"/>
    </source>
</evidence>
<keyword evidence="3 6" id="KW-1133">Transmembrane helix</keyword>
<sequence>MGRVINLISLIVISLLFIYTPYLRGLFFDNDMYLVQFIVCTLFMMNMAVVLKQPKNQLLPYLLVFIIPLSQTFSVFGSETLSGSFDNMIKWFTYAAFFILLVYIKQSDKSRKLERMLLVVFQITGIWIAFFAIFGLGGWVEYQDIFLGNRLSGTFQYPNTFAAVISVFWLFSMIMLSKKNSSYLYSIFYGLPLLAFGVSFFFADSRGAMLFFPVAWLLGVCLLRGKNQINYFVYSIMSIVASLLVFNQMKNLLSSGAGSSAMNVFIIATVLSVGILLISRMILLAIFKSTKAKSLYRQWVLPAILIALGIAGGLDLQNKGLLYQNLPDSIQVTISDINLETSSVLGRTSFYEDALRISKESPLFGFGGDSWKILYPKYQTVPYISNEVHSGYLEVVISHGWVGLLIFVGFFAMLFFLAFRSRQSAQDNDKFVLVTASLTSLSILFMHAFIDFDFSFGSVWFIIFWLFTMAIPENTFKSLEAKLSAGSKKIHIVRLAHICCILLVAGSAFFSIRFYYADQQVSSLLQNTSLAEAKQTYESAISANPYKSDYHIKLAEVYASETNLQNRENNAIQVESHLQAAEELEPNNSNNYLMAGKVYALLGEIDKANESLRKSLLIDSFNINAYDSVIQLEAQMAIYLKQNQKNEDAQRWAIKALEDYKQYRKTVDPFIDQSIPDKRPLELQKSTQLLISQCYLIVGEYKKAIEHLSMITDENPYDILEIAYAVRVVANEALGQYPEAGRLTKIMLEKSNEFPKSVISLRPLVSK</sequence>
<feature type="repeat" description="TPR" evidence="5">
    <location>
        <begin position="589"/>
        <end position="622"/>
    </location>
</feature>
<feature type="transmembrane region" description="Helical" evidence="6">
    <location>
        <begin position="58"/>
        <end position="76"/>
    </location>
</feature>
<dbReference type="InterPro" id="IPR007016">
    <property type="entry name" value="O-antigen_ligase-rel_domated"/>
</dbReference>
<reference evidence="8 9" key="1">
    <citation type="submission" date="2015-05" db="EMBL/GenBank/DDBJ databases">
        <title>Genome sequencing project for genomic taxonomy and phylogenomics of Bacillus-like bacteria.</title>
        <authorList>
            <person name="Liu B."/>
            <person name="Wang J."/>
            <person name="Zhu Y."/>
            <person name="Liu G."/>
            <person name="Chen Q."/>
            <person name="Chen Z."/>
            <person name="Lan J."/>
            <person name="Che J."/>
            <person name="Ge C."/>
            <person name="Shi H."/>
            <person name="Pan Z."/>
            <person name="Liu X."/>
        </authorList>
    </citation>
    <scope>NUCLEOTIDE SEQUENCE [LARGE SCALE GENOMIC DNA]</scope>
    <source>
        <strain evidence="8 9">DSM 9885</strain>
    </source>
</reference>
<evidence type="ECO:0000256" key="6">
    <source>
        <dbReference type="SAM" id="Phobius"/>
    </source>
</evidence>
<proteinExistence type="predicted"/>
<evidence type="ECO:0000313" key="8">
    <source>
        <dbReference type="EMBL" id="KLH98993.1"/>
    </source>
</evidence>
<evidence type="ECO:0000256" key="3">
    <source>
        <dbReference type="ARBA" id="ARBA00022989"/>
    </source>
</evidence>